<evidence type="ECO:0000313" key="1">
    <source>
        <dbReference type="EMBL" id="TCJ23916.1"/>
    </source>
</evidence>
<name>A0A4R1C2E1_9ACTN</name>
<evidence type="ECO:0000313" key="2">
    <source>
        <dbReference type="Proteomes" id="UP000295453"/>
    </source>
</evidence>
<dbReference type="Pfam" id="PF11015">
    <property type="entry name" value="DUF2853"/>
    <property type="match status" value="1"/>
</dbReference>
<organism evidence="1 2">
    <name type="scientific">Nocardioides jejuensis</name>
    <dbReference type="NCBI Taxonomy" id="2502782"/>
    <lineage>
        <taxon>Bacteria</taxon>
        <taxon>Bacillati</taxon>
        <taxon>Actinomycetota</taxon>
        <taxon>Actinomycetes</taxon>
        <taxon>Propionibacteriales</taxon>
        <taxon>Nocardioidaceae</taxon>
        <taxon>Nocardioides</taxon>
    </lineage>
</organism>
<accession>A0A4R1C2E1</accession>
<dbReference type="Proteomes" id="UP000295453">
    <property type="component" value="Unassembled WGS sequence"/>
</dbReference>
<dbReference type="SUPFAM" id="SSF158587">
    <property type="entry name" value="Jann4075-like"/>
    <property type="match status" value="1"/>
</dbReference>
<comment type="caution">
    <text evidence="1">The sequence shown here is derived from an EMBL/GenBank/DDBJ whole genome shotgun (WGS) entry which is preliminary data.</text>
</comment>
<dbReference type="OrthoDB" id="9812542at2"/>
<proteinExistence type="predicted"/>
<dbReference type="Gene3D" id="1.10.238.120">
    <property type="entry name" value="Jann4075-like"/>
    <property type="match status" value="1"/>
</dbReference>
<dbReference type="InterPro" id="IPR021274">
    <property type="entry name" value="DUF2853"/>
</dbReference>
<keyword evidence="2" id="KW-1185">Reference proteome</keyword>
<dbReference type="InterPro" id="IPR023154">
    <property type="entry name" value="Jann4075-like_sf"/>
</dbReference>
<gene>
    <name evidence="1" type="ORF">EPD65_09875</name>
</gene>
<protein>
    <submittedName>
        <fullName evidence="1">DUF2853 family protein</fullName>
    </submittedName>
</protein>
<reference evidence="1 2" key="1">
    <citation type="submission" date="2019-03" db="EMBL/GenBank/DDBJ databases">
        <authorList>
            <person name="Kim M.K.M."/>
        </authorList>
    </citation>
    <scope>NUCLEOTIDE SEQUENCE [LARGE SCALE GENOMIC DNA]</scope>
    <source>
        <strain evidence="1 2">18JY15-6</strain>
    </source>
</reference>
<sequence>MAEDWAADVKKYAADADDAVIATLLKNYRLVMNDRDSAYVALSDATERATVKTNFLKKKLGLTDGDDVLDAALDEVALAMKADRTKSRITVYYLLADKFGKLDLFR</sequence>
<dbReference type="EMBL" id="SJZJ01000015">
    <property type="protein sequence ID" value="TCJ23916.1"/>
    <property type="molecule type" value="Genomic_DNA"/>
</dbReference>
<dbReference type="RefSeq" id="WP_131583634.1">
    <property type="nucleotide sequence ID" value="NZ_SJZJ01000015.1"/>
</dbReference>
<dbReference type="AlphaFoldDB" id="A0A4R1C2E1"/>